<accession>A0A0C9YCQ8</accession>
<dbReference type="EMBL" id="KN838543">
    <property type="protein sequence ID" value="KIK08142.1"/>
    <property type="molecule type" value="Genomic_DNA"/>
</dbReference>
<feature type="compositionally biased region" description="Basic and acidic residues" evidence="1">
    <location>
        <begin position="224"/>
        <end position="233"/>
    </location>
</feature>
<dbReference type="HOGENOM" id="CLU_005547_0_0_1"/>
<reference evidence="4" key="2">
    <citation type="submission" date="2015-01" db="EMBL/GenBank/DDBJ databases">
        <title>Evolutionary Origins and Diversification of the Mycorrhizal Mutualists.</title>
        <authorList>
            <consortium name="DOE Joint Genome Institute"/>
            <consortium name="Mycorrhizal Genomics Consortium"/>
            <person name="Kohler A."/>
            <person name="Kuo A."/>
            <person name="Nagy L.G."/>
            <person name="Floudas D."/>
            <person name="Copeland A."/>
            <person name="Barry K.W."/>
            <person name="Cichocki N."/>
            <person name="Veneault-Fourrey C."/>
            <person name="LaButti K."/>
            <person name="Lindquist E.A."/>
            <person name="Lipzen A."/>
            <person name="Lundell T."/>
            <person name="Morin E."/>
            <person name="Murat C."/>
            <person name="Riley R."/>
            <person name="Ohm R."/>
            <person name="Sun H."/>
            <person name="Tunlid A."/>
            <person name="Henrissat B."/>
            <person name="Grigoriev I.V."/>
            <person name="Hibbett D.S."/>
            <person name="Martin F."/>
        </authorList>
    </citation>
    <scope>NUCLEOTIDE SEQUENCE [LARGE SCALE GENOMIC DNA]</scope>
    <source>
        <strain evidence="4">LaAM-08-1</strain>
    </source>
</reference>
<evidence type="ECO:0000256" key="1">
    <source>
        <dbReference type="SAM" id="MobiDB-lite"/>
    </source>
</evidence>
<evidence type="ECO:0000259" key="2">
    <source>
        <dbReference type="Pfam" id="PF25318"/>
    </source>
</evidence>
<dbReference type="SUPFAM" id="SSF54616">
    <property type="entry name" value="DNA-binding domain of Mlu1-box binding protein MBP1"/>
    <property type="match status" value="1"/>
</dbReference>
<feature type="domain" description="GDS1 winged helix" evidence="2">
    <location>
        <begin position="65"/>
        <end position="142"/>
    </location>
</feature>
<feature type="region of interest" description="Disordered" evidence="1">
    <location>
        <begin position="552"/>
        <end position="575"/>
    </location>
</feature>
<gene>
    <name evidence="3" type="ORF">K443DRAFT_85502</name>
</gene>
<dbReference type="Proteomes" id="UP000054477">
    <property type="component" value="Unassembled WGS sequence"/>
</dbReference>
<dbReference type="STRING" id="1095629.A0A0C9YCQ8"/>
<dbReference type="AlphaFoldDB" id="A0A0C9YCQ8"/>
<dbReference type="OrthoDB" id="5597783at2759"/>
<organism evidence="3 4">
    <name type="scientific">Laccaria amethystina LaAM-08-1</name>
    <dbReference type="NCBI Taxonomy" id="1095629"/>
    <lineage>
        <taxon>Eukaryota</taxon>
        <taxon>Fungi</taxon>
        <taxon>Dikarya</taxon>
        <taxon>Basidiomycota</taxon>
        <taxon>Agaricomycotina</taxon>
        <taxon>Agaricomycetes</taxon>
        <taxon>Agaricomycetidae</taxon>
        <taxon>Agaricales</taxon>
        <taxon>Agaricineae</taxon>
        <taxon>Hydnangiaceae</taxon>
        <taxon>Laccaria</taxon>
    </lineage>
</organism>
<feature type="compositionally biased region" description="Polar residues" evidence="1">
    <location>
        <begin position="1"/>
        <end position="19"/>
    </location>
</feature>
<evidence type="ECO:0000313" key="4">
    <source>
        <dbReference type="Proteomes" id="UP000054477"/>
    </source>
</evidence>
<proteinExistence type="predicted"/>
<dbReference type="GO" id="GO:0003677">
    <property type="term" value="F:DNA binding"/>
    <property type="evidence" value="ECO:0007669"/>
    <property type="project" value="InterPro"/>
</dbReference>
<feature type="compositionally biased region" description="Basic residues" evidence="1">
    <location>
        <begin position="924"/>
        <end position="936"/>
    </location>
</feature>
<feature type="region of interest" description="Disordered" evidence="1">
    <location>
        <begin position="1"/>
        <end position="59"/>
    </location>
</feature>
<protein>
    <recommendedName>
        <fullName evidence="2">GDS1 winged helix domain-containing protein</fullName>
    </recommendedName>
</protein>
<name>A0A0C9YCQ8_9AGAR</name>
<dbReference type="Gene3D" id="3.10.260.10">
    <property type="entry name" value="Transcription regulator HTH, APSES-type DNA-binding domain"/>
    <property type="match status" value="1"/>
</dbReference>
<keyword evidence="4" id="KW-1185">Reference proteome</keyword>
<feature type="region of interest" description="Disordered" evidence="1">
    <location>
        <begin position="215"/>
        <end position="432"/>
    </location>
</feature>
<feature type="compositionally biased region" description="Pro residues" evidence="1">
    <location>
        <begin position="417"/>
        <end position="426"/>
    </location>
</feature>
<dbReference type="InterPro" id="IPR036887">
    <property type="entry name" value="HTH_APSES_sf"/>
</dbReference>
<reference evidence="3 4" key="1">
    <citation type="submission" date="2014-04" db="EMBL/GenBank/DDBJ databases">
        <authorList>
            <consortium name="DOE Joint Genome Institute"/>
            <person name="Kuo A."/>
            <person name="Kohler A."/>
            <person name="Nagy L.G."/>
            <person name="Floudas D."/>
            <person name="Copeland A."/>
            <person name="Barry K.W."/>
            <person name="Cichocki N."/>
            <person name="Veneault-Fourrey C."/>
            <person name="LaButti K."/>
            <person name="Lindquist E.A."/>
            <person name="Lipzen A."/>
            <person name="Lundell T."/>
            <person name="Morin E."/>
            <person name="Murat C."/>
            <person name="Sun H."/>
            <person name="Tunlid A."/>
            <person name="Henrissat B."/>
            <person name="Grigoriev I.V."/>
            <person name="Hibbett D.S."/>
            <person name="Martin F."/>
            <person name="Nordberg H.P."/>
            <person name="Cantor M.N."/>
            <person name="Hua S.X."/>
        </authorList>
    </citation>
    <scope>NUCLEOTIDE SEQUENCE [LARGE SCALE GENOMIC DNA]</scope>
    <source>
        <strain evidence="3 4">LaAM-08-1</strain>
    </source>
</reference>
<dbReference type="Pfam" id="PF25318">
    <property type="entry name" value="WHD_GDS1"/>
    <property type="match status" value="1"/>
</dbReference>
<evidence type="ECO:0000313" key="3">
    <source>
        <dbReference type="EMBL" id="KIK08142.1"/>
    </source>
</evidence>
<feature type="compositionally biased region" description="Polar residues" evidence="1">
    <location>
        <begin position="564"/>
        <end position="575"/>
    </location>
</feature>
<feature type="region of interest" description="Disordered" evidence="1">
    <location>
        <begin position="852"/>
        <end position="936"/>
    </location>
</feature>
<dbReference type="InterPro" id="IPR057511">
    <property type="entry name" value="WH_GDS1"/>
</dbReference>
<sequence>MYSDQQTSQDIRSSNTPHSYGTRIRHNITIKPSARLRQSPVPSRKQKHSTSNNFPDFPPPHIVLHPDDANNRVFLAIARSFLSIDNRAMTIKDLAEMSVNHGLVCQNVSAASQAITTYLRVHQARCDEQQDHPLVLSHQLSGTISDDDLLPALYSRSGGAHCTAVDNRATNFRKGTAVWYLSRATGAPCPFTRAGIRLSDYTEDGKVGAFMAAKSKKNKMAKQRRMEEQQCGEKRKRPLRGCVARASSSDSENDLDKRPPKVKLTLRLKPLSPSTSRNIIDISKDSSQDESSNESSDDSMSVDSSDDESPPTQEKDQEEPWSLPPYPRRSISIPCYTPSFDGPYPFFPSPIQSNDPFRRSPSAGSIGSPPPDSEDEADDFHITMTRAGTFSDGRVDADLDSDDSEADRETQWESPGPRSPSAPLIPSPNHVTVKEEPRDVQGMLEAWEDFDSSVADAKVAEVFSQAAGGVDVTIKPETFDLWDWDSNQDTSAAEWPTSPDDSARIKHEDFGVDALFPDTSSPPILSHFFQSPSTLPSEFQRHDETCHATLRPRSKTVPAPPTRLTPSTYQSSTSLPSTAHSLASLIQCMSMNSTKSVAPHQIPSPPPPCVSPHETRCIGSSSTSPVVVVHTCQPCTPAISATQIEDISVYQMMLGPFLLLRRIDTDFVNLSPIVAYSGAPHPALSAIPNATVITKGSPIVSGGTWVPLSAAQAYVRDHALPGGLLDVFLSDSLFERFPSALQDFHRSNAQGRLLNQFGRPFGSTLQASLLSVQTDTVAPQHHQGNPQGAWDPLHGWVHRDSTALPASGPFALGALAVIDKHHEEKETPLSATEQQLFHELCVIPDWDKDSTAPSMQFDGAGVEDARSYSPMSPLSPVPSDLPELPLVPSEDVLSVSPGVEHPGRPLRRSRRVADALAAQSQTRTRSRRRGSRNSLS</sequence>